<proteinExistence type="predicted"/>
<dbReference type="EMBL" id="OW240916">
    <property type="protein sequence ID" value="CAH2293950.1"/>
    <property type="molecule type" value="Genomic_DNA"/>
</dbReference>
<gene>
    <name evidence="1" type="ORF">PECUL_23A010046</name>
</gene>
<evidence type="ECO:0000313" key="1">
    <source>
        <dbReference type="EMBL" id="CAH2293950.1"/>
    </source>
</evidence>
<organism evidence="1 2">
    <name type="scientific">Pelobates cultripes</name>
    <name type="common">Western spadefoot toad</name>
    <dbReference type="NCBI Taxonomy" id="61616"/>
    <lineage>
        <taxon>Eukaryota</taxon>
        <taxon>Metazoa</taxon>
        <taxon>Chordata</taxon>
        <taxon>Craniata</taxon>
        <taxon>Vertebrata</taxon>
        <taxon>Euteleostomi</taxon>
        <taxon>Amphibia</taxon>
        <taxon>Batrachia</taxon>
        <taxon>Anura</taxon>
        <taxon>Pelobatoidea</taxon>
        <taxon>Pelobatidae</taxon>
        <taxon>Pelobates</taxon>
    </lineage>
</organism>
<protein>
    <submittedName>
        <fullName evidence="1">Uncharacterized protein</fullName>
    </submittedName>
</protein>
<reference evidence="1" key="1">
    <citation type="submission" date="2022-03" db="EMBL/GenBank/DDBJ databases">
        <authorList>
            <person name="Alioto T."/>
            <person name="Alioto T."/>
            <person name="Gomez Garrido J."/>
        </authorList>
    </citation>
    <scope>NUCLEOTIDE SEQUENCE</scope>
</reference>
<evidence type="ECO:0000313" key="2">
    <source>
        <dbReference type="Proteomes" id="UP001295444"/>
    </source>
</evidence>
<keyword evidence="2" id="KW-1185">Reference proteome</keyword>
<dbReference type="Proteomes" id="UP001295444">
    <property type="component" value="Chromosome 05"/>
</dbReference>
<dbReference type="AlphaFoldDB" id="A0AAD1S9A6"/>
<feature type="non-terminal residue" evidence="1">
    <location>
        <position position="1"/>
    </location>
</feature>
<sequence length="134" mass="15842">EGTNKRQMEENQDLCQREGRSEYDYLLSHLDTQFGKLRVEIQANTIDIKKELLTRNQRFLGIEEKLNGLEHDENAHKEEQLALEKKMADIENKLVDLEDPSRPNNLRIRGVSEQINLKNLEPYIEEFLKHLKVE</sequence>
<name>A0AAD1S9A6_PELCU</name>
<accession>A0AAD1S9A6</accession>